<comment type="function">
    <text evidence="3">Putative oxidoreductase.</text>
</comment>
<dbReference type="PRINTS" id="PR00080">
    <property type="entry name" value="SDRFAMILY"/>
</dbReference>
<keyword evidence="5" id="KW-0812">Transmembrane</keyword>
<dbReference type="GO" id="GO:0016491">
    <property type="term" value="F:oxidoreductase activity"/>
    <property type="evidence" value="ECO:0007669"/>
    <property type="project" value="UniProtKB-KW"/>
</dbReference>
<accession>A0A4S2K980</accession>
<dbReference type="Proteomes" id="UP000310200">
    <property type="component" value="Unassembled WGS sequence"/>
</dbReference>
<evidence type="ECO:0000313" key="6">
    <source>
        <dbReference type="EMBL" id="TGZ45610.1"/>
    </source>
</evidence>
<gene>
    <name evidence="6" type="ORF">DBV15_04721</name>
</gene>
<feature type="transmembrane region" description="Helical" evidence="5">
    <location>
        <begin position="12"/>
        <end position="34"/>
    </location>
</feature>
<sequence length="324" mass="36665">MKREESLAGWNIIWWLFKLFGLPITLPWLVYHFYDIMQQKRRRAALGNKVVMITGASSGLGEALAHIFYSSGCRVILVSRRKEELERVKNNLINTHQTVPTYPPIVLALDLTDINNLQDEVSKAIMVHGRIDVLINNAGISYRGEVIDTNVDVDIKVMLSNYFSQIALSKIVLPYMIKQQSGHIIGISSVQGRIAIPFRQVFDYESAYAASKHALQAWYDTARAELSDKNIKFTVINPGYIKTALSLNALTGNGQVYGLMDKTTESGYPPKYVAECILKSVLKQEKEVTIASFSPKCAIVLRTLFPSLYFWIMQKRARKLARDK</sequence>
<dbReference type="Gene3D" id="3.40.50.720">
    <property type="entry name" value="NAD(P)-binding Rossmann-like Domain"/>
    <property type="match status" value="1"/>
</dbReference>
<dbReference type="InterPro" id="IPR036291">
    <property type="entry name" value="NAD(P)-bd_dom_sf"/>
</dbReference>
<dbReference type="PANTHER" id="PTHR44196:SF1">
    <property type="entry name" value="DEHYDROGENASE_REDUCTASE SDR FAMILY MEMBER 7B"/>
    <property type="match status" value="1"/>
</dbReference>
<dbReference type="Pfam" id="PF00106">
    <property type="entry name" value="adh_short"/>
    <property type="match status" value="1"/>
</dbReference>
<keyword evidence="7" id="KW-1185">Reference proteome</keyword>
<dbReference type="GO" id="GO:0016020">
    <property type="term" value="C:membrane"/>
    <property type="evidence" value="ECO:0007669"/>
    <property type="project" value="TreeGrafter"/>
</dbReference>
<dbReference type="PRINTS" id="PR00081">
    <property type="entry name" value="GDHRDH"/>
</dbReference>
<evidence type="ECO:0000256" key="2">
    <source>
        <dbReference type="ARBA" id="ARBA00023002"/>
    </source>
</evidence>
<keyword evidence="5" id="KW-0472">Membrane</keyword>
<protein>
    <submittedName>
        <fullName evidence="6">Dehydrogenase/reductase SDR family protein 7-like protein</fullName>
    </submittedName>
</protein>
<evidence type="ECO:0000256" key="1">
    <source>
        <dbReference type="ARBA" id="ARBA00006484"/>
    </source>
</evidence>
<reference evidence="6 7" key="1">
    <citation type="journal article" date="2019" name="Philos. Trans. R. Soc. Lond., B, Biol. Sci.">
        <title>Ant behaviour and brain gene expression of defending hosts depend on the ecological success of the intruding social parasite.</title>
        <authorList>
            <person name="Kaur R."/>
            <person name="Stoldt M."/>
            <person name="Jongepier E."/>
            <person name="Feldmeyer B."/>
            <person name="Menzel F."/>
            <person name="Bornberg-Bauer E."/>
            <person name="Foitzik S."/>
        </authorList>
    </citation>
    <scope>NUCLEOTIDE SEQUENCE [LARGE SCALE GENOMIC DNA]</scope>
    <source>
        <tissue evidence="6">Whole body</tissue>
    </source>
</reference>
<evidence type="ECO:0000256" key="5">
    <source>
        <dbReference type="SAM" id="Phobius"/>
    </source>
</evidence>
<dbReference type="CDD" id="cd05332">
    <property type="entry name" value="11beta-HSD1_like_SDR_c"/>
    <property type="match status" value="1"/>
</dbReference>
<dbReference type="EMBL" id="QBLH01003108">
    <property type="protein sequence ID" value="TGZ45610.1"/>
    <property type="molecule type" value="Genomic_DNA"/>
</dbReference>
<evidence type="ECO:0000256" key="4">
    <source>
        <dbReference type="RuleBase" id="RU000363"/>
    </source>
</evidence>
<organism evidence="6 7">
    <name type="scientific">Temnothorax longispinosus</name>
    <dbReference type="NCBI Taxonomy" id="300112"/>
    <lineage>
        <taxon>Eukaryota</taxon>
        <taxon>Metazoa</taxon>
        <taxon>Ecdysozoa</taxon>
        <taxon>Arthropoda</taxon>
        <taxon>Hexapoda</taxon>
        <taxon>Insecta</taxon>
        <taxon>Pterygota</taxon>
        <taxon>Neoptera</taxon>
        <taxon>Endopterygota</taxon>
        <taxon>Hymenoptera</taxon>
        <taxon>Apocrita</taxon>
        <taxon>Aculeata</taxon>
        <taxon>Formicoidea</taxon>
        <taxon>Formicidae</taxon>
        <taxon>Myrmicinae</taxon>
        <taxon>Temnothorax</taxon>
    </lineage>
</organism>
<keyword evidence="5" id="KW-1133">Transmembrane helix</keyword>
<dbReference type="PROSITE" id="PS00061">
    <property type="entry name" value="ADH_SHORT"/>
    <property type="match status" value="1"/>
</dbReference>
<dbReference type="AlphaFoldDB" id="A0A4S2K980"/>
<dbReference type="SUPFAM" id="SSF51735">
    <property type="entry name" value="NAD(P)-binding Rossmann-fold domains"/>
    <property type="match status" value="1"/>
</dbReference>
<dbReference type="InterPro" id="IPR002347">
    <property type="entry name" value="SDR_fam"/>
</dbReference>
<dbReference type="InterPro" id="IPR020904">
    <property type="entry name" value="Sc_DH/Rdtase_CS"/>
</dbReference>
<evidence type="ECO:0000313" key="7">
    <source>
        <dbReference type="Proteomes" id="UP000310200"/>
    </source>
</evidence>
<name>A0A4S2K980_9HYME</name>
<proteinExistence type="inferred from homology"/>
<dbReference type="PANTHER" id="PTHR44196">
    <property type="entry name" value="DEHYDROGENASE/REDUCTASE SDR FAMILY MEMBER 7B"/>
    <property type="match status" value="1"/>
</dbReference>
<comment type="caution">
    <text evidence="6">The sequence shown here is derived from an EMBL/GenBank/DDBJ whole genome shotgun (WGS) entry which is preliminary data.</text>
</comment>
<dbReference type="STRING" id="300112.A0A4S2K980"/>
<evidence type="ECO:0000256" key="3">
    <source>
        <dbReference type="ARBA" id="ARBA00037096"/>
    </source>
</evidence>
<keyword evidence="2" id="KW-0560">Oxidoreductase</keyword>
<comment type="similarity">
    <text evidence="1 4">Belongs to the short-chain dehydrogenases/reductases (SDR) family.</text>
</comment>